<name>A0A3D9AVM7_9FLAO</name>
<evidence type="ECO:0000313" key="2">
    <source>
        <dbReference type="Proteomes" id="UP000256257"/>
    </source>
</evidence>
<dbReference type="OrthoDB" id="1260127at2"/>
<dbReference type="AlphaFoldDB" id="A0A3D9AVM7"/>
<accession>A0A3D9AVM7</accession>
<dbReference type="Proteomes" id="UP000256257">
    <property type="component" value="Unassembled WGS sequence"/>
</dbReference>
<evidence type="ECO:0000313" key="1">
    <source>
        <dbReference type="EMBL" id="REC45394.1"/>
    </source>
</evidence>
<proteinExistence type="predicted"/>
<dbReference type="EMBL" id="QNVV01000016">
    <property type="protein sequence ID" value="REC45394.1"/>
    <property type="molecule type" value="Genomic_DNA"/>
</dbReference>
<reference evidence="1 2" key="1">
    <citation type="submission" date="2018-06" db="EMBL/GenBank/DDBJ databases">
        <title>Novel Chryseobacterium species.</title>
        <authorList>
            <person name="Newman J."/>
            <person name="Hugo C."/>
            <person name="Oosthuizen L."/>
            <person name="Charimba G."/>
        </authorList>
    </citation>
    <scope>NUCLEOTIDE SEQUENCE [LARGE SCALE GENOMIC DNA]</scope>
    <source>
        <strain evidence="1 2">7_F195</strain>
    </source>
</reference>
<comment type="caution">
    <text evidence="1">The sequence shown here is derived from an EMBL/GenBank/DDBJ whole genome shotgun (WGS) entry which is preliminary data.</text>
</comment>
<gene>
    <name evidence="1" type="ORF">DRF67_15745</name>
</gene>
<dbReference type="RefSeq" id="WP_115929257.1">
    <property type="nucleotide sequence ID" value="NZ_QNVV01000016.1"/>
</dbReference>
<protein>
    <submittedName>
        <fullName evidence="1">Helix-turn-helix domain-containing protein</fullName>
    </submittedName>
</protein>
<sequence length="111" mass="12884">MSNSTLKKPDYKKIYTDMINAHYPDKKQVCEPLLSKKELSIMEVIKINKLLIGGIKKESQKYKSYDNASIIEILDFQRMHGLNNSELANHFHLSRNTIARWKKMRCSGLLG</sequence>
<organism evidence="1 2">
    <name type="scientific">Chryseobacterium pennipullorum</name>
    <dbReference type="NCBI Taxonomy" id="2258963"/>
    <lineage>
        <taxon>Bacteria</taxon>
        <taxon>Pseudomonadati</taxon>
        <taxon>Bacteroidota</taxon>
        <taxon>Flavobacteriia</taxon>
        <taxon>Flavobacteriales</taxon>
        <taxon>Weeksellaceae</taxon>
        <taxon>Chryseobacterium group</taxon>
        <taxon>Chryseobacterium</taxon>
    </lineage>
</organism>
<keyword evidence="2" id="KW-1185">Reference proteome</keyword>